<gene>
    <name evidence="2" type="ORF">G8O30_05640</name>
</gene>
<dbReference type="SMART" id="SM00881">
    <property type="entry name" value="CoA_binding"/>
    <property type="match status" value="1"/>
</dbReference>
<accession>A0A7S8CAZ5</accession>
<dbReference type="PANTHER" id="PTHR33303">
    <property type="entry name" value="CYTOPLASMIC PROTEIN-RELATED"/>
    <property type="match status" value="1"/>
</dbReference>
<evidence type="ECO:0000259" key="1">
    <source>
        <dbReference type="SMART" id="SM00881"/>
    </source>
</evidence>
<organism evidence="2 3">
    <name type="scientific">Mangrovibacillus cuniculi</name>
    <dbReference type="NCBI Taxonomy" id="2593652"/>
    <lineage>
        <taxon>Bacteria</taxon>
        <taxon>Bacillati</taxon>
        <taxon>Bacillota</taxon>
        <taxon>Bacilli</taxon>
        <taxon>Bacillales</taxon>
        <taxon>Bacillaceae</taxon>
        <taxon>Mangrovibacillus</taxon>
    </lineage>
</organism>
<dbReference type="InterPro" id="IPR036291">
    <property type="entry name" value="NAD(P)-bd_dom_sf"/>
</dbReference>
<dbReference type="Pfam" id="PF13380">
    <property type="entry name" value="CoA_binding_2"/>
    <property type="match status" value="1"/>
</dbReference>
<dbReference type="PANTHER" id="PTHR33303:SF2">
    <property type="entry name" value="COA-BINDING DOMAIN-CONTAINING PROTEIN"/>
    <property type="match status" value="1"/>
</dbReference>
<dbReference type="AlphaFoldDB" id="A0A7S8CAZ5"/>
<protein>
    <submittedName>
        <fullName evidence="2">CoA-binding protein</fullName>
    </submittedName>
</protein>
<keyword evidence="3" id="KW-1185">Reference proteome</keyword>
<proteinExistence type="predicted"/>
<dbReference type="EMBL" id="CP049742">
    <property type="protein sequence ID" value="QPC46483.1"/>
    <property type="molecule type" value="Genomic_DNA"/>
</dbReference>
<feature type="domain" description="CoA-binding" evidence="1">
    <location>
        <begin position="12"/>
        <end position="106"/>
    </location>
</feature>
<sequence length="138" mass="15870">MKDWTREELGEILRSSKKIAVIGLSDNPTRTSYMVSAAMQQAGYKIIPINPTINTSLGEKAFDHLDDLNDQVDIVNIFRRPEFLQDLLPGILSLKYKPIIWTQLGVVDENFYNELVKNGFQVIMDRCIKVEHSMTKRK</sequence>
<dbReference type="RefSeq" id="WP_239674005.1">
    <property type="nucleotide sequence ID" value="NZ_CP049742.1"/>
</dbReference>
<evidence type="ECO:0000313" key="3">
    <source>
        <dbReference type="Proteomes" id="UP000593626"/>
    </source>
</evidence>
<name>A0A7S8CAZ5_9BACI</name>
<dbReference type="SUPFAM" id="SSF51735">
    <property type="entry name" value="NAD(P)-binding Rossmann-fold domains"/>
    <property type="match status" value="1"/>
</dbReference>
<dbReference type="KEGG" id="mcui:G8O30_05640"/>
<dbReference type="Proteomes" id="UP000593626">
    <property type="component" value="Chromosome"/>
</dbReference>
<dbReference type="Gene3D" id="3.40.50.720">
    <property type="entry name" value="NAD(P)-binding Rossmann-like Domain"/>
    <property type="match status" value="1"/>
</dbReference>
<dbReference type="InterPro" id="IPR003781">
    <property type="entry name" value="CoA-bd"/>
</dbReference>
<reference evidence="2 3" key="1">
    <citation type="submission" date="2019-07" db="EMBL/GenBank/DDBJ databases">
        <title>Genome sequence of 2 isolates from Red Sea Mangroves.</title>
        <authorList>
            <person name="Sefrji F."/>
            <person name="Michoud G."/>
            <person name="Merlino G."/>
            <person name="Daffonchio D."/>
        </authorList>
    </citation>
    <scope>NUCLEOTIDE SEQUENCE [LARGE SCALE GENOMIC DNA]</scope>
    <source>
        <strain evidence="2 3">R1DC41</strain>
    </source>
</reference>
<evidence type="ECO:0000313" key="2">
    <source>
        <dbReference type="EMBL" id="QPC46483.1"/>
    </source>
</evidence>